<evidence type="ECO:0000256" key="2">
    <source>
        <dbReference type="ARBA" id="ARBA00022737"/>
    </source>
</evidence>
<evidence type="ECO:0000256" key="6">
    <source>
        <dbReference type="ARBA" id="ARBA00023235"/>
    </source>
</evidence>
<feature type="domain" description="PpiC" evidence="8">
    <location>
        <begin position="282"/>
        <end position="382"/>
    </location>
</feature>
<dbReference type="PROSITE" id="PS50198">
    <property type="entry name" value="PPIC_PPIASE_2"/>
    <property type="match status" value="2"/>
</dbReference>
<protein>
    <recommendedName>
        <fullName evidence="7">Chaperone SurA</fullName>
    </recommendedName>
    <alternativeName>
        <fullName evidence="7">Peptidyl-prolyl cis-trans isomerase SurA</fullName>
        <shortName evidence="7">PPIase SurA</shortName>
        <ecNumber evidence="7">5.2.1.8</ecNumber>
    </alternativeName>
    <alternativeName>
        <fullName evidence="7">Rotamase SurA</fullName>
    </alternativeName>
</protein>
<dbReference type="EC" id="5.2.1.8" evidence="7"/>
<keyword evidence="4 7" id="KW-0697">Rotamase</keyword>
<dbReference type="Pfam" id="PF09312">
    <property type="entry name" value="SurA_N"/>
    <property type="match status" value="1"/>
</dbReference>
<dbReference type="GO" id="GO:0003755">
    <property type="term" value="F:peptidyl-prolyl cis-trans isomerase activity"/>
    <property type="evidence" value="ECO:0007669"/>
    <property type="project" value="UniProtKB-UniRule"/>
</dbReference>
<dbReference type="HAMAP" id="MF_01183">
    <property type="entry name" value="Chaperone_SurA"/>
    <property type="match status" value="1"/>
</dbReference>
<organism evidence="9 10">
    <name type="scientific">Pseudidiomarina woesei</name>
    <dbReference type="NCBI Taxonomy" id="1381080"/>
    <lineage>
        <taxon>Bacteria</taxon>
        <taxon>Pseudomonadati</taxon>
        <taxon>Pseudomonadota</taxon>
        <taxon>Gammaproteobacteria</taxon>
        <taxon>Alteromonadales</taxon>
        <taxon>Idiomarinaceae</taxon>
        <taxon>Pseudidiomarina</taxon>
    </lineage>
</organism>
<evidence type="ECO:0000256" key="3">
    <source>
        <dbReference type="ARBA" id="ARBA00022764"/>
    </source>
</evidence>
<evidence type="ECO:0000313" key="10">
    <source>
        <dbReference type="Proteomes" id="UP000182598"/>
    </source>
</evidence>
<dbReference type="RefSeq" id="WP_055439649.1">
    <property type="nucleotide sequence ID" value="NZ_CYHB01000007.1"/>
</dbReference>
<comment type="catalytic activity">
    <reaction evidence="7">
        <text>[protein]-peptidylproline (omega=180) = [protein]-peptidylproline (omega=0)</text>
        <dbReference type="Rhea" id="RHEA:16237"/>
        <dbReference type="Rhea" id="RHEA-COMP:10747"/>
        <dbReference type="Rhea" id="RHEA-COMP:10748"/>
        <dbReference type="ChEBI" id="CHEBI:83833"/>
        <dbReference type="ChEBI" id="CHEBI:83834"/>
        <dbReference type="EC" id="5.2.1.8"/>
    </reaction>
</comment>
<comment type="function">
    <text evidence="7">Chaperone involved in the correct folding and assembly of outer membrane proteins. Recognizes specific patterns of aromatic residues and the orientation of their side chains, which are found more frequently in integral outer membrane proteins. May act in both early periplasmic and late outer membrane-associated steps of protein maturation.</text>
</comment>
<dbReference type="GO" id="GO:0050821">
    <property type="term" value="P:protein stabilization"/>
    <property type="evidence" value="ECO:0007669"/>
    <property type="project" value="InterPro"/>
</dbReference>
<name>A0A0K6HAP3_9GAMM</name>
<dbReference type="GO" id="GO:0051082">
    <property type="term" value="F:unfolded protein binding"/>
    <property type="evidence" value="ECO:0007669"/>
    <property type="project" value="UniProtKB-UniRule"/>
</dbReference>
<dbReference type="InterPro" id="IPR015391">
    <property type="entry name" value="SurA_N"/>
</dbReference>
<dbReference type="Proteomes" id="UP000182598">
    <property type="component" value="Unassembled WGS sequence"/>
</dbReference>
<evidence type="ECO:0000256" key="5">
    <source>
        <dbReference type="ARBA" id="ARBA00023186"/>
    </source>
</evidence>
<feature type="domain" description="PpiC" evidence="8">
    <location>
        <begin position="172"/>
        <end position="273"/>
    </location>
</feature>
<dbReference type="InterPro" id="IPR050280">
    <property type="entry name" value="OMP_Chaperone_SurA"/>
</dbReference>
<dbReference type="InterPro" id="IPR023034">
    <property type="entry name" value="PPIase_SurA"/>
</dbReference>
<dbReference type="Gene3D" id="3.10.50.40">
    <property type="match status" value="2"/>
</dbReference>
<evidence type="ECO:0000256" key="7">
    <source>
        <dbReference type="HAMAP-Rule" id="MF_01183"/>
    </source>
</evidence>
<dbReference type="OrthoDB" id="14196at2"/>
<dbReference type="SUPFAM" id="SSF109998">
    <property type="entry name" value="Triger factor/SurA peptide-binding domain-like"/>
    <property type="match status" value="1"/>
</dbReference>
<keyword evidence="6 7" id="KW-0413">Isomerase</keyword>
<dbReference type="PANTHER" id="PTHR47637:SF1">
    <property type="entry name" value="CHAPERONE SURA"/>
    <property type="match status" value="1"/>
</dbReference>
<keyword evidence="1 7" id="KW-0732">Signal</keyword>
<keyword evidence="3 7" id="KW-0574">Periplasm</keyword>
<dbReference type="Pfam" id="PF00639">
    <property type="entry name" value="Rotamase"/>
    <property type="match status" value="2"/>
</dbReference>
<accession>A0A0K6HAP3</accession>
<dbReference type="SUPFAM" id="SSF54534">
    <property type="entry name" value="FKBP-like"/>
    <property type="match status" value="2"/>
</dbReference>
<keyword evidence="5 7" id="KW-0143">Chaperone</keyword>
<dbReference type="InterPro" id="IPR023058">
    <property type="entry name" value="PPIase_PpiC_CS"/>
</dbReference>
<reference evidence="10" key="1">
    <citation type="submission" date="2015-08" db="EMBL/GenBank/DDBJ databases">
        <authorList>
            <person name="Varghese N."/>
        </authorList>
    </citation>
    <scope>NUCLEOTIDE SEQUENCE [LARGE SCALE GENOMIC DNA]</scope>
    <source>
        <strain evidence="10">DSM 27808</strain>
    </source>
</reference>
<dbReference type="InterPro" id="IPR000297">
    <property type="entry name" value="PPIase_PpiC"/>
</dbReference>
<evidence type="ECO:0000256" key="1">
    <source>
        <dbReference type="ARBA" id="ARBA00022729"/>
    </source>
</evidence>
<evidence type="ECO:0000313" key="9">
    <source>
        <dbReference type="EMBL" id="CUA87956.1"/>
    </source>
</evidence>
<proteinExistence type="inferred from homology"/>
<dbReference type="GO" id="GO:0030288">
    <property type="term" value="C:outer membrane-bounded periplasmic space"/>
    <property type="evidence" value="ECO:0007669"/>
    <property type="project" value="InterPro"/>
</dbReference>
<dbReference type="InterPro" id="IPR046357">
    <property type="entry name" value="PPIase_dom_sf"/>
</dbReference>
<dbReference type="AlphaFoldDB" id="A0A0K6HAP3"/>
<sequence>MGNIVKFFVAISALLLSSVVMGQQVLDRVAVIVNEGVVLESEVDQLLKQVKANAARSGAELPADKVLRIQAMDRLILTELQKQMAERMGITISDAQLEQTLVRIANDQNMSVDELRASINASGNNWSSYRESIRNEIITGEVQRAAVRRRVYIAPQEVTNLVEAMNQATEQEVEYRLGHILMGFRDNATADEVQETRERAEQLLAKLRDGADFEKAAITSSSGSRALDGGDLGWMNINSMPTLFADAVRGKNQGELIGPLRSGVGFHILKVNEIRGIEQVEISEVKARHILMTPSVILSERRAKERLEEIRASIIAGEVDFADAAREHSADTGSAANGGELGWAEPSIYAPEFKNTIEKAEIGEISQPFKTQFGWHIAQVLDRRVQDATKRSQENRAYQLLFNRKYQEELENWQQEIRDEAYIETVID</sequence>
<keyword evidence="2 7" id="KW-0677">Repeat</keyword>
<dbReference type="NCBIfam" id="NF008038">
    <property type="entry name" value="PRK10770.1"/>
    <property type="match status" value="1"/>
</dbReference>
<dbReference type="GO" id="GO:0042277">
    <property type="term" value="F:peptide binding"/>
    <property type="evidence" value="ECO:0007669"/>
    <property type="project" value="InterPro"/>
</dbReference>
<dbReference type="PROSITE" id="PS01096">
    <property type="entry name" value="PPIC_PPIASE_1"/>
    <property type="match status" value="1"/>
</dbReference>
<dbReference type="InterPro" id="IPR027304">
    <property type="entry name" value="Trigger_fact/SurA_dom_sf"/>
</dbReference>
<evidence type="ECO:0000259" key="8">
    <source>
        <dbReference type="PROSITE" id="PS50198"/>
    </source>
</evidence>
<dbReference type="GO" id="GO:0043165">
    <property type="term" value="P:Gram-negative-bacterium-type cell outer membrane assembly"/>
    <property type="evidence" value="ECO:0007669"/>
    <property type="project" value="InterPro"/>
</dbReference>
<dbReference type="EMBL" id="CYHB01000007">
    <property type="protein sequence ID" value="CUA87956.1"/>
    <property type="molecule type" value="Genomic_DNA"/>
</dbReference>
<dbReference type="Gene3D" id="1.10.4030.10">
    <property type="entry name" value="Porin chaperone SurA, peptide-binding domain"/>
    <property type="match status" value="2"/>
</dbReference>
<gene>
    <name evidence="7" type="primary">surA</name>
    <name evidence="9" type="ORF">Ga0061064_2005</name>
</gene>
<comment type="subcellular location">
    <subcellularLocation>
        <location evidence="7">Periplasm</location>
    </subcellularLocation>
    <text evidence="7">Is capable of associating with the outer membrane.</text>
</comment>
<dbReference type="GO" id="GO:0006457">
    <property type="term" value="P:protein folding"/>
    <property type="evidence" value="ECO:0007669"/>
    <property type="project" value="UniProtKB-UniRule"/>
</dbReference>
<evidence type="ECO:0000256" key="4">
    <source>
        <dbReference type="ARBA" id="ARBA00023110"/>
    </source>
</evidence>
<dbReference type="PANTHER" id="PTHR47637">
    <property type="entry name" value="CHAPERONE SURA"/>
    <property type="match status" value="1"/>
</dbReference>
<keyword evidence="10" id="KW-1185">Reference proteome</keyword>
<comment type="domain">
    <text evidence="7">The PPIase activity resides only in the second parvulin domain. The N-terminal region and the C-terminal tail are necessary and sufficient for the chaperone activity of SurA. The PPIase activity is dispensable for SurA to function as a chaperone. The N-terminal region and the C-terminal tail are also required for porin recognition.</text>
</comment>